<dbReference type="EMBL" id="JACEEZ010022236">
    <property type="protein sequence ID" value="KAG0712651.1"/>
    <property type="molecule type" value="Genomic_DNA"/>
</dbReference>
<dbReference type="OrthoDB" id="10259843at2759"/>
<evidence type="ECO:0000313" key="8">
    <source>
        <dbReference type="EMBL" id="KAG0712651.1"/>
    </source>
</evidence>
<dbReference type="GO" id="GO:0016787">
    <property type="term" value="F:hydrolase activity"/>
    <property type="evidence" value="ECO:0007669"/>
    <property type="project" value="UniProtKB-KW"/>
</dbReference>
<reference evidence="8" key="1">
    <citation type="submission" date="2020-07" db="EMBL/GenBank/DDBJ databases">
        <title>The High-quality genome of the commercially important snow crab, Chionoecetes opilio.</title>
        <authorList>
            <person name="Jeong J.-H."/>
            <person name="Ryu S."/>
        </authorList>
    </citation>
    <scope>NUCLEOTIDE SEQUENCE</scope>
    <source>
        <strain evidence="8">MADBK_172401_WGS</strain>
        <tissue evidence="8">Digestive gland</tissue>
    </source>
</reference>
<evidence type="ECO:0000259" key="7">
    <source>
        <dbReference type="PROSITE" id="PS51194"/>
    </source>
</evidence>
<organism evidence="8 9">
    <name type="scientific">Chionoecetes opilio</name>
    <name type="common">Atlantic snow crab</name>
    <name type="synonym">Cancer opilio</name>
    <dbReference type="NCBI Taxonomy" id="41210"/>
    <lineage>
        <taxon>Eukaryota</taxon>
        <taxon>Metazoa</taxon>
        <taxon>Ecdysozoa</taxon>
        <taxon>Arthropoda</taxon>
        <taxon>Crustacea</taxon>
        <taxon>Multicrustacea</taxon>
        <taxon>Malacostraca</taxon>
        <taxon>Eumalacostraca</taxon>
        <taxon>Eucarida</taxon>
        <taxon>Decapoda</taxon>
        <taxon>Pleocyemata</taxon>
        <taxon>Brachyura</taxon>
        <taxon>Eubrachyura</taxon>
        <taxon>Majoidea</taxon>
        <taxon>Majidae</taxon>
        <taxon>Chionoecetes</taxon>
    </lineage>
</organism>
<evidence type="ECO:0000256" key="4">
    <source>
        <dbReference type="ARBA" id="ARBA00022840"/>
    </source>
</evidence>
<dbReference type="Pfam" id="PF00271">
    <property type="entry name" value="Helicase_C"/>
    <property type="match status" value="1"/>
</dbReference>
<feature type="chain" id="PRO_5035299048" evidence="6">
    <location>
        <begin position="18"/>
        <end position="332"/>
    </location>
</feature>
<dbReference type="InterPro" id="IPR050079">
    <property type="entry name" value="DEAD_box_RNA_helicase"/>
</dbReference>
<keyword evidence="1" id="KW-0547">Nucleotide-binding</keyword>
<protein>
    <submittedName>
        <fullName evidence="8">Putative ATP-dependent RNA helicase DDX27</fullName>
    </submittedName>
</protein>
<feature type="compositionally biased region" description="Basic residues" evidence="5">
    <location>
        <begin position="255"/>
        <end position="264"/>
    </location>
</feature>
<keyword evidence="4" id="KW-0067">ATP-binding</keyword>
<dbReference type="AlphaFoldDB" id="A0A8J5CGT7"/>
<dbReference type="InterPro" id="IPR027417">
    <property type="entry name" value="P-loop_NTPase"/>
</dbReference>
<keyword evidence="2" id="KW-0378">Hydrolase</keyword>
<dbReference type="GO" id="GO:0005829">
    <property type="term" value="C:cytosol"/>
    <property type="evidence" value="ECO:0007669"/>
    <property type="project" value="TreeGrafter"/>
</dbReference>
<sequence>MAHHLTILLGLLGIKAGELHGNLKQTDRLLALKRFRDQEIDVLIATDVAARGLDIKADGPRGWTRRNGACRGEIGMIKFVINYTLPSRYTRYVHRVGRTARAGHCGRSISLAAEKEFNMLKEIKKCSRSAMFERVLNKDVVTKYIAKVDRLRPAVKRVMAEEHQQKQMAAMEQSIKAMERRLALPEGGEEGEGGKPERTWFQTDNEIKQKTKARALKGKAKAAVEKAKRKMLAQRIAEDPEEKRIKGQVGAGQRSAKRGSKPKRLTHEDEFEAPTQNSASFLLPIPLTQKPEQSDASSSKNGSVSGPSYQERRDAFEQKNPGRKFNPRKKKK</sequence>
<feature type="domain" description="Helicase C-terminal" evidence="7">
    <location>
        <begin position="1"/>
        <end position="142"/>
    </location>
</feature>
<feature type="compositionally biased region" description="Basic residues" evidence="5">
    <location>
        <begin position="321"/>
        <end position="332"/>
    </location>
</feature>
<name>A0A8J5CGT7_CHIOP</name>
<dbReference type="GO" id="GO:0005524">
    <property type="term" value="F:ATP binding"/>
    <property type="evidence" value="ECO:0007669"/>
    <property type="project" value="UniProtKB-KW"/>
</dbReference>
<evidence type="ECO:0000256" key="2">
    <source>
        <dbReference type="ARBA" id="ARBA00022801"/>
    </source>
</evidence>
<dbReference type="CDD" id="cd18787">
    <property type="entry name" value="SF2_C_DEAD"/>
    <property type="match status" value="1"/>
</dbReference>
<comment type="caution">
    <text evidence="8">The sequence shown here is derived from an EMBL/GenBank/DDBJ whole genome shotgun (WGS) entry which is preliminary data.</text>
</comment>
<dbReference type="PANTHER" id="PTHR47959:SF1">
    <property type="entry name" value="ATP-DEPENDENT RNA HELICASE DBPA"/>
    <property type="match status" value="1"/>
</dbReference>
<dbReference type="Gene3D" id="3.40.50.300">
    <property type="entry name" value="P-loop containing nucleotide triphosphate hydrolases"/>
    <property type="match status" value="1"/>
</dbReference>
<gene>
    <name evidence="8" type="primary">DDX27</name>
    <name evidence="8" type="ORF">GWK47_018014</name>
</gene>
<accession>A0A8J5CGT7</accession>
<feature type="signal peptide" evidence="6">
    <location>
        <begin position="1"/>
        <end position="17"/>
    </location>
</feature>
<evidence type="ECO:0000256" key="3">
    <source>
        <dbReference type="ARBA" id="ARBA00022806"/>
    </source>
</evidence>
<dbReference type="PANTHER" id="PTHR47959">
    <property type="entry name" value="ATP-DEPENDENT RNA HELICASE RHLE-RELATED"/>
    <property type="match status" value="1"/>
</dbReference>
<feature type="region of interest" description="Disordered" evidence="5">
    <location>
        <begin position="234"/>
        <end position="332"/>
    </location>
</feature>
<keyword evidence="3 8" id="KW-0347">Helicase</keyword>
<proteinExistence type="predicted"/>
<evidence type="ECO:0000256" key="1">
    <source>
        <dbReference type="ARBA" id="ARBA00022741"/>
    </source>
</evidence>
<dbReference type="GO" id="GO:0003724">
    <property type="term" value="F:RNA helicase activity"/>
    <property type="evidence" value="ECO:0007669"/>
    <property type="project" value="TreeGrafter"/>
</dbReference>
<dbReference type="SUPFAM" id="SSF52540">
    <property type="entry name" value="P-loop containing nucleoside triphosphate hydrolases"/>
    <property type="match status" value="1"/>
</dbReference>
<feature type="compositionally biased region" description="Basic and acidic residues" evidence="5">
    <location>
        <begin position="236"/>
        <end position="245"/>
    </location>
</feature>
<keyword evidence="6" id="KW-0732">Signal</keyword>
<keyword evidence="9" id="KW-1185">Reference proteome</keyword>
<dbReference type="Proteomes" id="UP000770661">
    <property type="component" value="Unassembled WGS sequence"/>
</dbReference>
<evidence type="ECO:0000256" key="6">
    <source>
        <dbReference type="SAM" id="SignalP"/>
    </source>
</evidence>
<feature type="compositionally biased region" description="Low complexity" evidence="5">
    <location>
        <begin position="294"/>
        <end position="308"/>
    </location>
</feature>
<dbReference type="InterPro" id="IPR001650">
    <property type="entry name" value="Helicase_C-like"/>
</dbReference>
<evidence type="ECO:0000256" key="5">
    <source>
        <dbReference type="SAM" id="MobiDB-lite"/>
    </source>
</evidence>
<dbReference type="PROSITE" id="PS51194">
    <property type="entry name" value="HELICASE_CTER"/>
    <property type="match status" value="1"/>
</dbReference>
<evidence type="ECO:0000313" key="9">
    <source>
        <dbReference type="Proteomes" id="UP000770661"/>
    </source>
</evidence>
<dbReference type="SMART" id="SM00490">
    <property type="entry name" value="HELICc"/>
    <property type="match status" value="1"/>
</dbReference>